<dbReference type="AlphaFoldDB" id="F1YDY8"/>
<dbReference type="EMBL" id="AEUD01000001">
    <property type="protein sequence ID" value="EGD57078.1"/>
    <property type="molecule type" value="Genomic_DNA"/>
</dbReference>
<comment type="caution">
    <text evidence="1">The sequence shown here is derived from an EMBL/GenBank/DDBJ whole genome shotgun (WGS) entry which is preliminary data.</text>
</comment>
<protein>
    <submittedName>
        <fullName evidence="1">Uncharacterized protein</fullName>
    </submittedName>
</protein>
<accession>F1YDY8</accession>
<name>F1YDY8_9ACTN</name>
<organism evidence="1 2">
    <name type="scientific">Gordonia neofelifaecis NRRL B-59395</name>
    <dbReference type="NCBI Taxonomy" id="644548"/>
    <lineage>
        <taxon>Bacteria</taxon>
        <taxon>Bacillati</taxon>
        <taxon>Actinomycetota</taxon>
        <taxon>Actinomycetes</taxon>
        <taxon>Mycobacteriales</taxon>
        <taxon>Gordoniaceae</taxon>
        <taxon>Gordonia</taxon>
    </lineage>
</organism>
<sequence>MPDSDVFAVVKEYITAEYGERCATSDLDEFPENRDNPNWMRCAACEAWEEVDRFEQWLTRGR</sequence>
<gene>
    <name evidence="1" type="ORF">SCNU_01840</name>
</gene>
<dbReference type="RefSeq" id="WP_009677643.1">
    <property type="nucleotide sequence ID" value="NZ_AEUD01000001.1"/>
</dbReference>
<reference evidence="1 2" key="1">
    <citation type="journal article" date="2011" name="J. Bacteriol.">
        <title>Draft Genome Sequence of Gordonia neofelifaecis NRRL B-59395, a Cholesterol-Degrading Actinomycete.</title>
        <authorList>
            <person name="Ge F."/>
            <person name="Li W."/>
            <person name="Chen G."/>
            <person name="Liu Y."/>
            <person name="Zhang G."/>
            <person name="Yong B."/>
            <person name="Wang Q."/>
            <person name="Wang N."/>
            <person name="Huang Z."/>
            <person name="Li W."/>
            <person name="Wang J."/>
            <person name="Wu C."/>
            <person name="Xie Q."/>
            <person name="Liu G."/>
        </authorList>
    </citation>
    <scope>NUCLEOTIDE SEQUENCE [LARGE SCALE GENOMIC DNA]</scope>
    <source>
        <strain evidence="1 2">NRRL B-59395</strain>
    </source>
</reference>
<proteinExistence type="predicted"/>
<dbReference type="Proteomes" id="UP000035065">
    <property type="component" value="Unassembled WGS sequence"/>
</dbReference>
<evidence type="ECO:0000313" key="1">
    <source>
        <dbReference type="EMBL" id="EGD57078.1"/>
    </source>
</evidence>
<dbReference type="STRING" id="644548.SCNU_01840"/>
<evidence type="ECO:0000313" key="2">
    <source>
        <dbReference type="Proteomes" id="UP000035065"/>
    </source>
</evidence>
<keyword evidence="2" id="KW-1185">Reference proteome</keyword>